<dbReference type="EC" id="5.1.3.14" evidence="3"/>
<sequence length="378" mass="41909">MERIRVLSVFGTRPEAVKMAPVVKALAADPAFDARICVTAQHREMLDQVLSLFGISPDYDLDIMQAGQGLSDITCRVLKGLEPVIREFRPEMVLVHGDTTTTFSAALAAYYQGARVGHVEAGLRSFDKFSPFPEEMNRCLTGRLADLHFSPTAQNVQNLLNEGVDSAGILKTGNTVIDALLSVVRPDYVFDVPELQDIDYDHKKVILLTAHRRENLGEPMHAIFGAVREIVDRYPEVELIFPMHKNPAVREIAAAHFEGCDRIHRIEPLDYEPFAHLMAKSWLILTDSGGIQEEAPALGKPVLVLRRETERPEAVDAGTVKLAGVEKETIISMCEALLTIPEAYQAMANAVNPYGDGMASQRIVERIKKTLRPEMNAN</sequence>
<dbReference type="CDD" id="cd03786">
    <property type="entry name" value="GTB_UDP-GlcNAc_2-Epimerase"/>
    <property type="match status" value="1"/>
</dbReference>
<evidence type="ECO:0000256" key="1">
    <source>
        <dbReference type="ARBA" id="ARBA00023235"/>
    </source>
</evidence>
<dbReference type="FunFam" id="3.40.50.2000:FF:000043">
    <property type="entry name" value="UDP-N-acetylglucosamine 2-epimerase"/>
    <property type="match status" value="1"/>
</dbReference>
<evidence type="ECO:0000313" key="8">
    <source>
        <dbReference type="Proteomes" id="UP000199208"/>
    </source>
</evidence>
<reference evidence="7 8" key="1">
    <citation type="submission" date="2016-10" db="EMBL/GenBank/DDBJ databases">
        <authorList>
            <person name="de Groot N.N."/>
        </authorList>
    </citation>
    <scope>NUCLEOTIDE SEQUENCE [LARGE SCALE GENOMIC DNA]</scope>
    <source>
        <strain evidence="7 8">DSM 2784</strain>
    </source>
</reference>
<dbReference type="SUPFAM" id="SSF53756">
    <property type="entry name" value="UDP-Glycosyltransferase/glycogen phosphorylase"/>
    <property type="match status" value="1"/>
</dbReference>
<dbReference type="Gene3D" id="3.40.50.2000">
    <property type="entry name" value="Glycogen Phosphorylase B"/>
    <property type="match status" value="2"/>
</dbReference>
<keyword evidence="8" id="KW-1185">Reference proteome</keyword>
<evidence type="ECO:0000256" key="2">
    <source>
        <dbReference type="ARBA" id="ARBA00038209"/>
    </source>
</evidence>
<dbReference type="InterPro" id="IPR003331">
    <property type="entry name" value="UDP_GlcNAc_Epimerase_2_dom"/>
</dbReference>
<evidence type="ECO:0000256" key="3">
    <source>
        <dbReference type="ARBA" id="ARBA00038858"/>
    </source>
</evidence>
<accession>A0A1G5S2J7</accession>
<dbReference type="STRING" id="1120920.SAMN03080599_02355"/>
<dbReference type="NCBIfam" id="TIGR00236">
    <property type="entry name" value="wecB"/>
    <property type="match status" value="1"/>
</dbReference>
<evidence type="ECO:0000259" key="6">
    <source>
        <dbReference type="Pfam" id="PF02350"/>
    </source>
</evidence>
<dbReference type="PANTHER" id="PTHR43174:SF2">
    <property type="entry name" value="UDP-N-ACETYLGLUCOSAMINE 2-EPIMERASE"/>
    <property type="match status" value="1"/>
</dbReference>
<proteinExistence type="inferred from homology"/>
<dbReference type="GO" id="GO:0008761">
    <property type="term" value="F:UDP-N-acetylglucosamine 2-epimerase activity"/>
    <property type="evidence" value="ECO:0007669"/>
    <property type="project" value="UniProtKB-EC"/>
</dbReference>
<dbReference type="EMBL" id="FMWL01000013">
    <property type="protein sequence ID" value="SCZ80605.1"/>
    <property type="molecule type" value="Genomic_DNA"/>
</dbReference>
<dbReference type="Proteomes" id="UP000199208">
    <property type="component" value="Unassembled WGS sequence"/>
</dbReference>
<dbReference type="InterPro" id="IPR029767">
    <property type="entry name" value="WecB-like"/>
</dbReference>
<gene>
    <name evidence="7" type="ORF">SAMN03080599_02355</name>
</gene>
<evidence type="ECO:0000313" key="7">
    <source>
        <dbReference type="EMBL" id="SCZ80605.1"/>
    </source>
</evidence>
<dbReference type="OrthoDB" id="9803238at2"/>
<keyword evidence="1 5" id="KW-0413">Isomerase</keyword>
<evidence type="ECO:0000256" key="5">
    <source>
        <dbReference type="RuleBase" id="RU003513"/>
    </source>
</evidence>
<dbReference type="PANTHER" id="PTHR43174">
    <property type="entry name" value="UDP-N-ACETYLGLUCOSAMINE 2-EPIMERASE"/>
    <property type="match status" value="1"/>
</dbReference>
<comment type="similarity">
    <text evidence="2 5">Belongs to the UDP-N-acetylglucosamine 2-epimerase family.</text>
</comment>
<dbReference type="Pfam" id="PF02350">
    <property type="entry name" value="Epimerase_2"/>
    <property type="match status" value="1"/>
</dbReference>
<protein>
    <recommendedName>
        <fullName evidence="3">UDP-N-acetylglucosamine 2-epimerase (non-hydrolyzing)</fullName>
        <ecNumber evidence="3">5.1.3.14</ecNumber>
    </recommendedName>
    <alternativeName>
        <fullName evidence="4">UDP-GlcNAc-2-epimerase</fullName>
    </alternativeName>
</protein>
<organism evidence="7 8">
    <name type="scientific">Acidaminobacter hydrogenoformans DSM 2784</name>
    <dbReference type="NCBI Taxonomy" id="1120920"/>
    <lineage>
        <taxon>Bacteria</taxon>
        <taxon>Bacillati</taxon>
        <taxon>Bacillota</taxon>
        <taxon>Clostridia</taxon>
        <taxon>Peptostreptococcales</taxon>
        <taxon>Acidaminobacteraceae</taxon>
        <taxon>Acidaminobacter</taxon>
    </lineage>
</organism>
<dbReference type="AlphaFoldDB" id="A0A1G5S2J7"/>
<evidence type="ECO:0000256" key="4">
    <source>
        <dbReference type="ARBA" id="ARBA00079400"/>
    </source>
</evidence>
<feature type="domain" description="UDP-N-acetylglucosamine 2-epimerase" evidence="6">
    <location>
        <begin position="24"/>
        <end position="368"/>
    </location>
</feature>
<name>A0A1G5S2J7_9FIRM</name>
<dbReference type="RefSeq" id="WP_092591728.1">
    <property type="nucleotide sequence ID" value="NZ_FMWL01000013.1"/>
</dbReference>